<dbReference type="HOGENOM" id="CLU_849785_0_0_6"/>
<proteinExistence type="predicted"/>
<dbReference type="Proteomes" id="UP000002675">
    <property type="component" value="Chromosome I"/>
</dbReference>
<protein>
    <recommendedName>
        <fullName evidence="3">Lipoprotein</fullName>
    </recommendedName>
</protein>
<dbReference type="AlphaFoldDB" id="Q7MQ61"/>
<gene>
    <name evidence="1" type="ordered locus">VV0147</name>
</gene>
<dbReference type="PROSITE" id="PS51257">
    <property type="entry name" value="PROKAR_LIPOPROTEIN"/>
    <property type="match status" value="1"/>
</dbReference>
<sequence>MLGNSSKNSAMKKNIMISALTLAISGCASTPNESIESQGKYADDYALNVEEFSEATRFYYPLRWIEPGRNANNLDKFYYDTNSHKELANTSSVATVVAAGLGSITSFDAVMGLLAQQGSRSGYDSLLGEQYLYTIIQVDNNKDLDTQAQYVNRIAVDTIKMAMGSEAKEEYQKVGSEGFYFLDRIKVTSTSDESCTAVYSPCYSLTARIPMLIRDNNGYISLVPQGGDYMAAKTYLPIGFPIEQIKFANVAGVEQFLYVPAVKMNGHKDLWRKENLSYFTGWYNQQRISINPYIKRLSDDTVFYFNPKITAKQRDRYSLYRVFNLSD</sequence>
<dbReference type="PATRIC" id="fig|196600.6.peg.191"/>
<reference evidence="1 2" key="1">
    <citation type="journal article" date="2003" name="Genome Res.">
        <title>Comparative genome analysis of Vibrio vulnificus, a marine pathogen.</title>
        <authorList>
            <person name="Chen C.Y."/>
            <person name="Wu K.M."/>
            <person name="Chang Y.C."/>
            <person name="Chang C.H."/>
            <person name="Tsai H.C."/>
            <person name="Liao T.L."/>
            <person name="Liu Y.M."/>
            <person name="Chen H.J."/>
            <person name="Shen A.B."/>
            <person name="Li J.C."/>
            <person name="Su T.L."/>
            <person name="Shao C.P."/>
            <person name="Lee C.T."/>
            <person name="Hor L.I."/>
            <person name="Tsai S.F."/>
        </authorList>
    </citation>
    <scope>NUCLEOTIDE SEQUENCE [LARGE SCALE GENOMIC DNA]</scope>
    <source>
        <strain evidence="1 2">YJ016</strain>
    </source>
</reference>
<organism evidence="1 2">
    <name type="scientific">Vibrio vulnificus (strain YJ016)</name>
    <dbReference type="NCBI Taxonomy" id="196600"/>
    <lineage>
        <taxon>Bacteria</taxon>
        <taxon>Pseudomonadati</taxon>
        <taxon>Pseudomonadota</taxon>
        <taxon>Gammaproteobacteria</taxon>
        <taxon>Vibrionales</taxon>
        <taxon>Vibrionaceae</taxon>
        <taxon>Vibrio</taxon>
    </lineage>
</organism>
<dbReference type="RefSeq" id="WP_011149154.1">
    <property type="nucleotide sequence ID" value="NC_005139.1"/>
</dbReference>
<evidence type="ECO:0000313" key="1">
    <source>
        <dbReference type="EMBL" id="BAC92911.1"/>
    </source>
</evidence>
<evidence type="ECO:0000313" key="2">
    <source>
        <dbReference type="Proteomes" id="UP000002675"/>
    </source>
</evidence>
<dbReference type="EMBL" id="BA000037">
    <property type="protein sequence ID" value="BAC92911.1"/>
    <property type="molecule type" value="Genomic_DNA"/>
</dbReference>
<dbReference type="KEGG" id="vvy:VV0147"/>
<dbReference type="STRING" id="672.VV93_v1c01380"/>
<evidence type="ECO:0008006" key="3">
    <source>
        <dbReference type="Google" id="ProtNLM"/>
    </source>
</evidence>
<name>Q7MQ61_VIBVY</name>
<accession>Q7MQ61</accession>